<dbReference type="GO" id="GO:0015616">
    <property type="term" value="F:DNA translocase activity"/>
    <property type="evidence" value="ECO:0007669"/>
    <property type="project" value="TreeGrafter"/>
</dbReference>
<reference evidence="15 16" key="2">
    <citation type="journal article" date="2012" name="Open Biol.">
        <title>Characteristics of nucleosomes and linker DNA regions on the genome of the basidiomycete Mixia osmundae revealed by mono- and dinucleosome mapping.</title>
        <authorList>
            <person name="Nishida H."/>
            <person name="Kondo S."/>
            <person name="Matsumoto T."/>
            <person name="Suzuki Y."/>
            <person name="Yoshikawa H."/>
            <person name="Taylor T.D."/>
            <person name="Sugiyama J."/>
        </authorList>
    </citation>
    <scope>NUCLEOTIDE SEQUENCE [LARGE SCALE GENOMIC DNA]</scope>
    <source>
        <strain evidence="16">CBS 9802 / IAM 14324 / JCM 22182 / KY 12970</strain>
    </source>
</reference>
<comment type="subcellular location">
    <subcellularLocation>
        <location evidence="1">Nucleus</location>
    </subcellularLocation>
</comment>
<evidence type="ECO:0000313" key="15">
    <source>
        <dbReference type="EMBL" id="GAA99204.1"/>
    </source>
</evidence>
<dbReference type="SMART" id="SM00487">
    <property type="entry name" value="DEXDc"/>
    <property type="match status" value="1"/>
</dbReference>
<evidence type="ECO:0000256" key="9">
    <source>
        <dbReference type="ARBA" id="ARBA00023125"/>
    </source>
</evidence>
<dbReference type="AlphaFoldDB" id="G7E985"/>
<dbReference type="InterPro" id="IPR013967">
    <property type="entry name" value="Rad54_N"/>
</dbReference>
<dbReference type="GO" id="GO:0005634">
    <property type="term" value="C:nucleus"/>
    <property type="evidence" value="ECO:0007669"/>
    <property type="project" value="UniProtKB-SubCell"/>
</dbReference>
<accession>G7E985</accession>
<dbReference type="SUPFAM" id="SSF52540">
    <property type="entry name" value="P-loop containing nucleoside triphosphate hydrolases"/>
    <property type="match status" value="2"/>
</dbReference>
<evidence type="ECO:0000259" key="13">
    <source>
        <dbReference type="PROSITE" id="PS51192"/>
    </source>
</evidence>
<dbReference type="InterPro" id="IPR027417">
    <property type="entry name" value="P-loop_NTPase"/>
</dbReference>
<dbReference type="STRING" id="764103.G7E985"/>
<dbReference type="HOGENOM" id="CLU_000315_10_2_1"/>
<dbReference type="InParanoid" id="G7E985"/>
<dbReference type="FunCoup" id="G7E985">
    <property type="interactions" value="376"/>
</dbReference>
<feature type="region of interest" description="Disordered" evidence="12">
    <location>
        <begin position="78"/>
        <end position="134"/>
    </location>
</feature>
<dbReference type="GO" id="GO:0007131">
    <property type="term" value="P:reciprocal meiotic recombination"/>
    <property type="evidence" value="ECO:0007669"/>
    <property type="project" value="TreeGrafter"/>
</dbReference>
<dbReference type="InterPro" id="IPR014001">
    <property type="entry name" value="Helicase_ATP-bd"/>
</dbReference>
<evidence type="ECO:0000256" key="7">
    <source>
        <dbReference type="ARBA" id="ARBA00022806"/>
    </source>
</evidence>
<dbReference type="InterPro" id="IPR050496">
    <property type="entry name" value="SNF2_RAD54_helicase_repair"/>
</dbReference>
<dbReference type="FunFam" id="3.40.50.300:FF:000332">
    <property type="entry name" value="DNA repair and recombination protein RAD54-like"/>
    <property type="match status" value="1"/>
</dbReference>
<keyword evidence="4" id="KW-0547">Nucleotide-binding</keyword>
<reference evidence="15 16" key="1">
    <citation type="journal article" date="2011" name="J. Gen. Appl. Microbiol.">
        <title>Draft genome sequencing of the enigmatic basidiomycete Mixia osmundae.</title>
        <authorList>
            <person name="Nishida H."/>
            <person name="Nagatsuka Y."/>
            <person name="Sugiyama J."/>
        </authorList>
    </citation>
    <scope>NUCLEOTIDE SEQUENCE [LARGE SCALE GENOMIC DNA]</scope>
    <source>
        <strain evidence="16">CBS 9802 / IAM 14324 / JCM 22182 / KY 12970</strain>
    </source>
</reference>
<evidence type="ECO:0008006" key="17">
    <source>
        <dbReference type="Google" id="ProtNLM"/>
    </source>
</evidence>
<evidence type="ECO:0000256" key="3">
    <source>
        <dbReference type="ARBA" id="ARBA00022553"/>
    </source>
</evidence>
<keyword evidence="6" id="KW-0378">Hydrolase</keyword>
<dbReference type="GO" id="GO:0016817">
    <property type="term" value="F:hydrolase activity, acting on acid anhydrides"/>
    <property type="evidence" value="ECO:0007669"/>
    <property type="project" value="InterPro"/>
</dbReference>
<dbReference type="RefSeq" id="XP_014568449.1">
    <property type="nucleotide sequence ID" value="XM_014712963.1"/>
</dbReference>
<dbReference type="FunFam" id="3.40.50.10810:FF:000010">
    <property type="entry name" value="DNA repair and recombination protein RAD54-like"/>
    <property type="match status" value="1"/>
</dbReference>
<feature type="compositionally biased region" description="Basic and acidic residues" evidence="12">
    <location>
        <begin position="105"/>
        <end position="126"/>
    </location>
</feature>
<comment type="similarity">
    <text evidence="2">Belongs to the SNF2/RAD54 helicase family.</text>
</comment>
<evidence type="ECO:0000256" key="11">
    <source>
        <dbReference type="ARBA" id="ARBA00023242"/>
    </source>
</evidence>
<gene>
    <name evidence="15" type="primary">Mo05897</name>
    <name evidence="15" type="ORF">E5Q_05897</name>
</gene>
<dbReference type="Gene3D" id="3.40.50.300">
    <property type="entry name" value="P-loop containing nucleotide triphosphate hydrolases"/>
    <property type="match status" value="1"/>
</dbReference>
<dbReference type="GO" id="GO:0004386">
    <property type="term" value="F:helicase activity"/>
    <property type="evidence" value="ECO:0007669"/>
    <property type="project" value="UniProtKB-KW"/>
</dbReference>
<dbReference type="GO" id="GO:0003677">
    <property type="term" value="F:DNA binding"/>
    <property type="evidence" value="ECO:0007669"/>
    <property type="project" value="UniProtKB-KW"/>
</dbReference>
<evidence type="ECO:0000259" key="14">
    <source>
        <dbReference type="PROSITE" id="PS51194"/>
    </source>
</evidence>
<dbReference type="Pfam" id="PF00271">
    <property type="entry name" value="Helicase_C"/>
    <property type="match status" value="1"/>
</dbReference>
<feature type="compositionally biased region" description="Basic and acidic residues" evidence="12">
    <location>
        <begin position="12"/>
        <end position="24"/>
    </location>
</feature>
<dbReference type="OrthoDB" id="413460at2759"/>
<dbReference type="PANTHER" id="PTHR45629">
    <property type="entry name" value="SNF2/RAD54 FAMILY MEMBER"/>
    <property type="match status" value="1"/>
</dbReference>
<dbReference type="Gene3D" id="1.20.120.850">
    <property type="entry name" value="SWI2/SNF2 ATPases, N-terminal domain"/>
    <property type="match status" value="1"/>
</dbReference>
<organism evidence="15 16">
    <name type="scientific">Mixia osmundae (strain CBS 9802 / IAM 14324 / JCM 22182 / KY 12970)</name>
    <dbReference type="NCBI Taxonomy" id="764103"/>
    <lineage>
        <taxon>Eukaryota</taxon>
        <taxon>Fungi</taxon>
        <taxon>Dikarya</taxon>
        <taxon>Basidiomycota</taxon>
        <taxon>Pucciniomycotina</taxon>
        <taxon>Mixiomycetes</taxon>
        <taxon>Mixiales</taxon>
        <taxon>Mixiaceae</taxon>
        <taxon>Mixia</taxon>
    </lineage>
</organism>
<dbReference type="GO" id="GO:0045003">
    <property type="term" value="P:double-strand break repair via synthesis-dependent strand annealing"/>
    <property type="evidence" value="ECO:0007669"/>
    <property type="project" value="TreeGrafter"/>
</dbReference>
<proteinExistence type="inferred from homology"/>
<keyword evidence="11" id="KW-0539">Nucleus</keyword>
<dbReference type="PROSITE" id="PS51192">
    <property type="entry name" value="HELICASE_ATP_BIND_1"/>
    <property type="match status" value="1"/>
</dbReference>
<dbReference type="CDD" id="cd18793">
    <property type="entry name" value="SF2_C_SNF"/>
    <property type="match status" value="1"/>
</dbReference>
<dbReference type="EMBL" id="BABT02000220">
    <property type="protein sequence ID" value="GAA99204.1"/>
    <property type="molecule type" value="Genomic_DNA"/>
</dbReference>
<keyword evidence="10" id="KW-0234">DNA repair</keyword>
<evidence type="ECO:0000256" key="5">
    <source>
        <dbReference type="ARBA" id="ARBA00022763"/>
    </source>
</evidence>
<feature type="region of interest" description="Disordered" evidence="12">
    <location>
        <begin position="1"/>
        <end position="53"/>
    </location>
</feature>
<dbReference type="Proteomes" id="UP000009131">
    <property type="component" value="Unassembled WGS sequence"/>
</dbReference>
<evidence type="ECO:0000256" key="2">
    <source>
        <dbReference type="ARBA" id="ARBA00007025"/>
    </source>
</evidence>
<evidence type="ECO:0000313" key="16">
    <source>
        <dbReference type="Proteomes" id="UP000009131"/>
    </source>
</evidence>
<dbReference type="PANTHER" id="PTHR45629:SF7">
    <property type="entry name" value="DNA EXCISION REPAIR PROTEIN ERCC-6-RELATED"/>
    <property type="match status" value="1"/>
</dbReference>
<evidence type="ECO:0000256" key="4">
    <source>
        <dbReference type="ARBA" id="ARBA00022741"/>
    </source>
</evidence>
<dbReference type="InterPro" id="IPR049730">
    <property type="entry name" value="SNF2/RAD54-like_C"/>
</dbReference>
<dbReference type="GO" id="GO:0005524">
    <property type="term" value="F:ATP binding"/>
    <property type="evidence" value="ECO:0007669"/>
    <property type="project" value="UniProtKB-KW"/>
</dbReference>
<keyword evidence="3" id="KW-0597">Phosphoprotein</keyword>
<feature type="region of interest" description="Disordered" evidence="12">
    <location>
        <begin position="150"/>
        <end position="193"/>
    </location>
</feature>
<keyword evidence="5" id="KW-0227">DNA damage</keyword>
<evidence type="ECO:0000256" key="10">
    <source>
        <dbReference type="ARBA" id="ARBA00023204"/>
    </source>
</evidence>
<evidence type="ECO:0000256" key="12">
    <source>
        <dbReference type="SAM" id="MobiDB-lite"/>
    </source>
</evidence>
<dbReference type="InterPro" id="IPR000330">
    <property type="entry name" value="SNF2_N"/>
</dbReference>
<dbReference type="eggNOG" id="KOG0390">
    <property type="taxonomic scope" value="Eukaryota"/>
</dbReference>
<evidence type="ECO:0000256" key="8">
    <source>
        <dbReference type="ARBA" id="ARBA00022840"/>
    </source>
</evidence>
<keyword evidence="9" id="KW-0238">DNA-binding</keyword>
<dbReference type="OMA" id="KMICVEV"/>
<keyword evidence="8" id="KW-0067">ATP-binding</keyword>
<dbReference type="PROSITE" id="PS51194">
    <property type="entry name" value="HELICASE_CTER"/>
    <property type="match status" value="1"/>
</dbReference>
<dbReference type="InterPro" id="IPR038718">
    <property type="entry name" value="SNF2-like_sf"/>
</dbReference>
<keyword evidence="16" id="KW-1185">Reference proteome</keyword>
<evidence type="ECO:0000256" key="6">
    <source>
        <dbReference type="ARBA" id="ARBA00022801"/>
    </source>
</evidence>
<name>G7E985_MIXOS</name>
<dbReference type="SMART" id="SM00490">
    <property type="entry name" value="HELICc"/>
    <property type="match status" value="1"/>
</dbReference>
<evidence type="ECO:0000256" key="1">
    <source>
        <dbReference type="ARBA" id="ARBA00004123"/>
    </source>
</evidence>
<dbReference type="InterPro" id="IPR001650">
    <property type="entry name" value="Helicase_C-like"/>
</dbReference>
<feature type="domain" description="Helicase ATP-binding" evidence="13">
    <location>
        <begin position="343"/>
        <end position="521"/>
    </location>
</feature>
<comment type="caution">
    <text evidence="15">The sequence shown here is derived from an EMBL/GenBank/DDBJ whole genome shotgun (WGS) entry which is preliminary data.</text>
</comment>
<feature type="domain" description="Helicase C-terminal" evidence="14">
    <location>
        <begin position="673"/>
        <end position="830"/>
    </location>
</feature>
<dbReference type="Gene3D" id="3.40.50.10810">
    <property type="entry name" value="Tandem AAA-ATPase domain"/>
    <property type="match status" value="1"/>
</dbReference>
<dbReference type="Pfam" id="PF08658">
    <property type="entry name" value="Rad54_N"/>
    <property type="match status" value="1"/>
</dbReference>
<keyword evidence="7" id="KW-0347">Helicase</keyword>
<dbReference type="Pfam" id="PF00176">
    <property type="entry name" value="SNF2-rel_dom"/>
    <property type="match status" value="1"/>
</dbReference>
<sequence>MRKSFVLAARGGSRDADKITEAKENVVPGSTTAASRPSAGPVRHDANGAGFGRPSFKAFKIPSSLKAMAASRNIRVQQSSATDLGVRSRKKVDYAELAGPDEAVEVPRESRKAISSKRDDDYKDEPAYAEGPLLSNGLYTDSRGILVAKHNAKKRPQSAEDEDEDEGAKKKKGRFGGEDIPPPPPRVFPKFNSPKPKPLEVAKSAFTIPAIRDAKTGETIQFAPSRAGALGVCRRPMLIPRPLHDPLGDRAIVLWDPTVDDKEAELEAARLAEQAKTVTPVKLEARDIVHKSIASILGLDKQNEREAELRKRKVPVVLDPRLGKVLRPHQVEGVKFLYKAATGMISEGAFGCIMADEMGLGKTLQCITLLFTLLKQSPKAGKGTIEKAIVVCPASLVRNWANEFVKWLGPGTINPLAIDGSMPKPDLMAALRQWVSAHGRAICQPVIIVSYETLRSLTAELGNAPIGLILCDEAHRLKNATNLTYTELDKINVQRRVLLTGTPVQNDLTEYFSLLNFAIPGKLGARADFKKNYELAIVRGRMSEATDKERERCQEKLKELTSLVNQFVIRRTNDLLTKYLPVKYEHVVFCNLSPLQLQLYQKLIKRPEEKDAKGGTSALGAIQRAQKLCNHPQLLDAYFRDNFDDFKNDMPDGFDPFDRRRSVVSEYSGKTLVLDRFLEKMRAETNDKIVLISNYTETLDVFEKMLRDRKYGYFRLEGSTSIKKRQKLVDEFNNPEGKEFVFLLSSKAGGCGINLIGANRLILFDPDWNPAADQQALARVWRDGQKKDCFVYRFIATGTIEEKIFQRQAHKQALSSCVVDAKEDAERHFSRDDLKQLFAYKANTISETHDTFKCKRCKDGRQSIRAPAMLYGDTSTWNHMSNDCLQNIHDDLLRAETGLGAVSAVFQFISS</sequence>
<protein>
    <recommendedName>
        <fullName evidence="17">DNA repair and recombination protein RAD54</fullName>
    </recommendedName>
</protein>